<feature type="compositionally biased region" description="Basic and acidic residues" evidence="5">
    <location>
        <begin position="1"/>
        <end position="29"/>
    </location>
</feature>
<dbReference type="GO" id="GO:0005524">
    <property type="term" value="F:ATP binding"/>
    <property type="evidence" value="ECO:0007669"/>
    <property type="project" value="UniProtKB-KW"/>
</dbReference>
<dbReference type="Gene3D" id="1.10.3380.10">
    <property type="entry name" value="Sec63 N-terminal domain-like domain"/>
    <property type="match status" value="1"/>
</dbReference>
<dbReference type="PANTHER" id="PTHR47961:SF6">
    <property type="entry name" value="DNA-DIRECTED DNA POLYMERASE"/>
    <property type="match status" value="1"/>
</dbReference>
<dbReference type="FunFam" id="3.40.50.300:FF:003287">
    <property type="entry name" value="U5 small nuclear ribonucleoprotein 200 kDa helicase"/>
    <property type="match status" value="1"/>
</dbReference>
<evidence type="ECO:0000256" key="1">
    <source>
        <dbReference type="ARBA" id="ARBA00022741"/>
    </source>
</evidence>
<dbReference type="InterPro" id="IPR036388">
    <property type="entry name" value="WH-like_DNA-bd_sf"/>
</dbReference>
<dbReference type="InterPro" id="IPR057842">
    <property type="entry name" value="WH_MER3"/>
</dbReference>
<dbReference type="SMART" id="SM00487">
    <property type="entry name" value="DEXDc"/>
    <property type="match status" value="1"/>
</dbReference>
<dbReference type="InterPro" id="IPR001650">
    <property type="entry name" value="Helicase_C-like"/>
</dbReference>
<feature type="region of interest" description="Disordered" evidence="5">
    <location>
        <begin position="1507"/>
        <end position="1529"/>
    </location>
</feature>
<dbReference type="GO" id="GO:0004386">
    <property type="term" value="F:helicase activity"/>
    <property type="evidence" value="ECO:0007669"/>
    <property type="project" value="UniProtKB-KW"/>
</dbReference>
<feature type="domain" description="Helicase C-terminal" evidence="7">
    <location>
        <begin position="415"/>
        <end position="608"/>
    </location>
</feature>
<comment type="caution">
    <text evidence="8">The sequence shown here is derived from an EMBL/GenBank/DDBJ whole genome shotgun (WGS) entry which is preliminary data.</text>
</comment>
<evidence type="ECO:0000256" key="3">
    <source>
        <dbReference type="ARBA" id="ARBA00022806"/>
    </source>
</evidence>
<protein>
    <submittedName>
        <fullName evidence="8">Uncharacterized protein</fullName>
    </submittedName>
</protein>
<evidence type="ECO:0000256" key="4">
    <source>
        <dbReference type="ARBA" id="ARBA00022840"/>
    </source>
</evidence>
<dbReference type="InterPro" id="IPR011545">
    <property type="entry name" value="DEAD/DEAH_box_helicase_dom"/>
</dbReference>
<dbReference type="GO" id="GO:0016787">
    <property type="term" value="F:hydrolase activity"/>
    <property type="evidence" value="ECO:0007669"/>
    <property type="project" value="UniProtKB-KW"/>
</dbReference>
<dbReference type="PANTHER" id="PTHR47961">
    <property type="entry name" value="DNA POLYMERASE THETA, PUTATIVE (AFU_ORTHOLOGUE AFUA_1G05260)-RELATED"/>
    <property type="match status" value="1"/>
</dbReference>
<feature type="compositionally biased region" description="Basic and acidic residues" evidence="5">
    <location>
        <begin position="1516"/>
        <end position="1529"/>
    </location>
</feature>
<evidence type="ECO:0000259" key="7">
    <source>
        <dbReference type="PROSITE" id="PS51194"/>
    </source>
</evidence>
<dbReference type="Pfam" id="PF23445">
    <property type="entry name" value="WHD_SNRNP200"/>
    <property type="match status" value="1"/>
</dbReference>
<dbReference type="InterPro" id="IPR036390">
    <property type="entry name" value="WH_DNA-bd_sf"/>
</dbReference>
<sequence>MSAEDTRVRALEGDATARRSDATREEGLSPKRPRRSRWSRVEGGAGSSDEAAMSRGRGDVRSVPNARAVPVTRGGGAPGGGAFHGTPTKQRTEVNSASPTASHPGAAGIGSTLTEALVPPSGVPPSAVIAPDVSLNTETIPSPDWIELRVPWNTPESSSTQQPRLPVDQLPSYAQPAFRGFEHLNSVQTVVYERLRHSDDNFLVCAPTGTGKTYVALLAILRCFFETCGGVHRRFQCIYVAPMRALVAEVRATLSKRLAYTGLQVAELTGEKPLSAAQYRSTQVVVTTPEKWDVLTRRANERGIFRRVRLVVVDEVHLIGDPERGPVLERVLARLLAEADVRTYPLQIIGLSATLPNSRDVALFLRARLAENVFALSNAHRPCRLEQRYFAVRERADLLGHARRRQLMNRIAWQVLEQHALTQRHQTIVFVHERTDTLRTARAFAEQLRAASARLVDDADTVAALRAASIAIGNPELRQLLPLGIAVHHAGLARTDRDAVESLFLQNRIRVLVSTATLAWGVNLPARTVIIKGTKYFSAAQDRYVELSPLDVTQMIGRAGRPPFDSCGDGIIITSERELSRYVALVNGQTPLESHLLSALPESLLAEIAAGAVVSAAEAADWLTHTFLYVRLLRHPVAYGVHAEEVPPGDEQLLAPRQRWCQQALQRLEAGGLIRRSSSVEVEATERGRLVALFYLPLDAAEQYGQHLHDACTAPDVLHALAVAPPEMRLMRTVRSPEQTAMAQLAANVRLPILYPETDTKVSALVQAHIGGVDLWKTAAVQDASVVLENTERLLASMHAFCVMRRWARSALECLRLLRQFRQRDWLAHLTPAPSRGIDHRLLPRSDSRVAADAGRDANTSAAPDVPTEDRWMAASIYPLAPQWAAVQVTMRVPPELAGALPASAWISAESADGQRLFAAHRVSLRAALTAHVLGVYLGDAPAQPFLLVRLAYEDAPLAEQVSALPVWSMRWPDAARAVTSECSEVASPALGDDRRFDAVIERLLAAATARLLWMFPAGPTREACVMACAAHRDAARHLVYVSPEAESRRRLRHRLSERGMDVVELSGVIAEDVQMLSQLAASHGNVLIAAPSALERVLRSSAARAHWDPRCWLVCDAVDEIAADPTYEALLSRPHSGPQLLLCAPVADASALRQWLRLSEQQVLGDAPESTRARVPAMVCGLHGSSLCPEVVARRFLLDAERVTVAAGALHVCVVGRDARGYARELALRAPHRTEPTAPDDASRLCKRSGVTFWDASLGERERHSVATCPDVRMLVLEAEQAAALETLQRPIALGYLVVDRAADAGAAHRDPLLDDVRRAQHLMWQCRVQFIALVHRSQQAVFQHFLARPLPLRAPSSSDLDEWVHSQVCDGSLRCPDDVARLVRQRLVFHLACNNPQAHGFAPSADEGIIAAALQAEVQASLQRLQQQYGCVIRDRKDGALLEVTALNVVAASCGLRPRTVATMARQCPVPLLATDEVRVLHLAEAAAAEVDTETLTAWMRRLERSARPSPSGRHAEQAPQDNDRQSRDARVAFVSVLLQQMLNDRVAEVNAVAREALPSLLPPCCNILRGAVEMAAGQGSLQQCAEAIRFLQRFHQAAMRAITAGNMSPAAPYALQRSDRPPGSERTTLANAVSVVKHRRESALGDSIPTPPLAVECVNTQGDDGCVHLRIRGARAALEALGGSKSNASSMWWIAVHVADGDALLGVQQIYTDDQVAEARVAVDWALLPADRRMSIHLFNEFYDTLELSSVCALPTTAS</sequence>
<dbReference type="GO" id="GO:0003676">
    <property type="term" value="F:nucleic acid binding"/>
    <property type="evidence" value="ECO:0007669"/>
    <property type="project" value="InterPro"/>
</dbReference>
<dbReference type="SUPFAM" id="SSF46785">
    <property type="entry name" value="Winged helix' DNA-binding domain"/>
    <property type="match status" value="1"/>
</dbReference>
<reference evidence="8 9" key="1">
    <citation type="submission" date="2022-07" db="EMBL/GenBank/DDBJ databases">
        <title>Genome-wide signatures of adaptation to extreme environments.</title>
        <authorList>
            <person name="Cho C.H."/>
            <person name="Yoon H.S."/>
        </authorList>
    </citation>
    <scope>NUCLEOTIDE SEQUENCE [LARGE SCALE GENOMIC DNA]</scope>
    <source>
        <strain evidence="8 9">DBV 063 E5</strain>
    </source>
</reference>
<keyword evidence="3" id="KW-0347">Helicase</keyword>
<dbReference type="PROSITE" id="PS51192">
    <property type="entry name" value="HELICASE_ATP_BIND_1"/>
    <property type="match status" value="1"/>
</dbReference>
<proteinExistence type="predicted"/>
<dbReference type="Pfam" id="PF00270">
    <property type="entry name" value="DEAD"/>
    <property type="match status" value="1"/>
</dbReference>
<gene>
    <name evidence="8" type="ORF">CDCA_CDCA08G2399</name>
</gene>
<evidence type="ECO:0000256" key="2">
    <source>
        <dbReference type="ARBA" id="ARBA00022801"/>
    </source>
</evidence>
<dbReference type="SUPFAM" id="SSF52540">
    <property type="entry name" value="P-loop containing nucleoside triphosphate hydrolases"/>
    <property type="match status" value="1"/>
</dbReference>
<dbReference type="EMBL" id="JANCYW010000008">
    <property type="protein sequence ID" value="KAK4536374.1"/>
    <property type="molecule type" value="Genomic_DNA"/>
</dbReference>
<dbReference type="SMART" id="SM00490">
    <property type="entry name" value="HELICc"/>
    <property type="match status" value="1"/>
</dbReference>
<evidence type="ECO:0000313" key="9">
    <source>
        <dbReference type="Proteomes" id="UP001301350"/>
    </source>
</evidence>
<evidence type="ECO:0000259" key="6">
    <source>
        <dbReference type="PROSITE" id="PS51192"/>
    </source>
</evidence>
<dbReference type="InterPro" id="IPR050474">
    <property type="entry name" value="Hel308_SKI2-like"/>
</dbReference>
<dbReference type="CDD" id="cd18795">
    <property type="entry name" value="SF2_C_Ski2"/>
    <property type="match status" value="1"/>
</dbReference>
<keyword evidence="1" id="KW-0547">Nucleotide-binding</keyword>
<feature type="region of interest" description="Disordered" evidence="5">
    <location>
        <begin position="1"/>
        <end position="118"/>
    </location>
</feature>
<name>A0AAV9IW66_CYACA</name>
<evidence type="ECO:0000256" key="5">
    <source>
        <dbReference type="SAM" id="MobiDB-lite"/>
    </source>
</evidence>
<dbReference type="Gene3D" id="3.40.50.300">
    <property type="entry name" value="P-loop containing nucleotide triphosphate hydrolases"/>
    <property type="match status" value="2"/>
</dbReference>
<dbReference type="Proteomes" id="UP001301350">
    <property type="component" value="Unassembled WGS sequence"/>
</dbReference>
<dbReference type="PROSITE" id="PS51194">
    <property type="entry name" value="HELICASE_CTER"/>
    <property type="match status" value="1"/>
</dbReference>
<dbReference type="InterPro" id="IPR027417">
    <property type="entry name" value="P-loop_NTPase"/>
</dbReference>
<accession>A0AAV9IW66</accession>
<keyword evidence="4" id="KW-0067">ATP-binding</keyword>
<dbReference type="SUPFAM" id="SSF158702">
    <property type="entry name" value="Sec63 N-terminal domain-like"/>
    <property type="match status" value="1"/>
</dbReference>
<dbReference type="SMART" id="SM00973">
    <property type="entry name" value="Sec63"/>
    <property type="match status" value="1"/>
</dbReference>
<dbReference type="Pfam" id="PF00271">
    <property type="entry name" value="Helicase_C"/>
    <property type="match status" value="1"/>
</dbReference>
<evidence type="ECO:0000313" key="8">
    <source>
        <dbReference type="EMBL" id="KAK4536374.1"/>
    </source>
</evidence>
<keyword evidence="2" id="KW-0378">Hydrolase</keyword>
<organism evidence="8 9">
    <name type="scientific">Cyanidium caldarium</name>
    <name type="common">Red alga</name>
    <dbReference type="NCBI Taxonomy" id="2771"/>
    <lineage>
        <taxon>Eukaryota</taxon>
        <taxon>Rhodophyta</taxon>
        <taxon>Bangiophyceae</taxon>
        <taxon>Cyanidiales</taxon>
        <taxon>Cyanidiaceae</taxon>
        <taxon>Cyanidium</taxon>
    </lineage>
</organism>
<dbReference type="Pfam" id="PF02889">
    <property type="entry name" value="Sec63"/>
    <property type="match status" value="1"/>
</dbReference>
<dbReference type="InterPro" id="IPR004179">
    <property type="entry name" value="Sec63-dom"/>
</dbReference>
<feature type="compositionally biased region" description="Gly residues" evidence="5">
    <location>
        <begin position="73"/>
        <end position="83"/>
    </location>
</feature>
<feature type="domain" description="Helicase ATP-binding" evidence="6">
    <location>
        <begin position="193"/>
        <end position="373"/>
    </location>
</feature>
<dbReference type="FunFam" id="1.10.10.10:FF:000024">
    <property type="entry name" value="U5 small nuclear ribonucleoprotein helicase"/>
    <property type="match status" value="1"/>
</dbReference>
<dbReference type="InterPro" id="IPR014001">
    <property type="entry name" value="Helicase_ATP-bd"/>
</dbReference>
<keyword evidence="9" id="KW-1185">Reference proteome</keyword>
<dbReference type="Gene3D" id="1.10.10.10">
    <property type="entry name" value="Winged helix-like DNA-binding domain superfamily/Winged helix DNA-binding domain"/>
    <property type="match status" value="1"/>
</dbReference>